<dbReference type="PANTHER" id="PTHR10890:SF3">
    <property type="entry name" value="CYSTEINE--TRNA LIGASE, CYTOPLASMIC"/>
    <property type="match status" value="1"/>
</dbReference>
<dbReference type="FunFam" id="3.40.50.1100:FF:000003">
    <property type="entry name" value="Cystathionine beta-synthase"/>
    <property type="match status" value="1"/>
</dbReference>
<comment type="caution">
    <text evidence="23">The sequence shown here is derived from an EMBL/GenBank/DDBJ whole genome shotgun (WGS) entry which is preliminary data.</text>
</comment>
<evidence type="ECO:0000313" key="24">
    <source>
        <dbReference type="Proteomes" id="UP000076964"/>
    </source>
</evidence>
<dbReference type="OrthoDB" id="9815130at2"/>
<keyword evidence="14 20" id="KW-0663">Pyridoxal phosphate</keyword>
<dbReference type="NCBIfam" id="TIGR00435">
    <property type="entry name" value="cysS"/>
    <property type="match status" value="1"/>
</dbReference>
<keyword evidence="12 19" id="KW-0862">Zinc</keyword>
<feature type="binding site" evidence="19">
    <location>
        <position position="335"/>
    </location>
    <ligand>
        <name>Zn(2+)</name>
        <dbReference type="ChEBI" id="CHEBI:29105"/>
    </ligand>
</feature>
<evidence type="ECO:0000256" key="11">
    <source>
        <dbReference type="ARBA" id="ARBA00022741"/>
    </source>
</evidence>
<dbReference type="SUPFAM" id="SSF47323">
    <property type="entry name" value="Anticodon-binding domain of a subclass of class I aminoacyl-tRNA synthetases"/>
    <property type="match status" value="1"/>
</dbReference>
<feature type="binding site" evidence="20">
    <location>
        <position position="76"/>
    </location>
    <ligand>
        <name>pyridoxal 5'-phosphate</name>
        <dbReference type="ChEBI" id="CHEBI:597326"/>
    </ligand>
</feature>
<dbReference type="InterPro" id="IPR015803">
    <property type="entry name" value="Cys-tRNA-ligase"/>
</dbReference>
<dbReference type="Pfam" id="PF23493">
    <property type="entry name" value="CysS_C"/>
    <property type="match status" value="1"/>
</dbReference>
<keyword evidence="24" id="KW-1185">Reference proteome</keyword>
<dbReference type="SUPFAM" id="SSF52374">
    <property type="entry name" value="Nucleotidylyl transferase"/>
    <property type="match status" value="1"/>
</dbReference>
<dbReference type="InterPro" id="IPR056411">
    <property type="entry name" value="CysS_C"/>
</dbReference>
<dbReference type="CDD" id="cd01561">
    <property type="entry name" value="CBS_like"/>
    <property type="match status" value="1"/>
</dbReference>
<comment type="similarity">
    <text evidence="5">Belongs to the cysteine synthase/cystathionine beta-synthase family.</text>
</comment>
<feature type="binding site" evidence="20">
    <location>
        <position position="262"/>
    </location>
    <ligand>
        <name>pyridoxal 5'-phosphate</name>
        <dbReference type="ChEBI" id="CHEBI:597326"/>
    </ligand>
</feature>
<evidence type="ECO:0000313" key="23">
    <source>
        <dbReference type="EMBL" id="OAG27408.1"/>
    </source>
</evidence>
<dbReference type="CDD" id="cd00672">
    <property type="entry name" value="CysRS_core"/>
    <property type="match status" value="1"/>
</dbReference>
<dbReference type="InterPro" id="IPR014729">
    <property type="entry name" value="Rossmann-like_a/b/a_fold"/>
</dbReference>
<evidence type="ECO:0000256" key="12">
    <source>
        <dbReference type="ARBA" id="ARBA00022833"/>
    </source>
</evidence>
<dbReference type="GO" id="GO:0005829">
    <property type="term" value="C:cytosol"/>
    <property type="evidence" value="ECO:0007669"/>
    <property type="project" value="TreeGrafter"/>
</dbReference>
<dbReference type="GO" id="GO:0004124">
    <property type="term" value="F:cysteine synthase activity"/>
    <property type="evidence" value="ECO:0007669"/>
    <property type="project" value="UniProtKB-EC"/>
</dbReference>
<evidence type="ECO:0000259" key="22">
    <source>
        <dbReference type="SMART" id="SM00840"/>
    </source>
</evidence>
<evidence type="ECO:0000256" key="20">
    <source>
        <dbReference type="PIRSR" id="PIRSR605856-50"/>
    </source>
</evidence>
<comment type="subcellular location">
    <subcellularLocation>
        <location evidence="2 19">Cytoplasm</location>
    </subcellularLocation>
</comment>
<sequence length="776" mass="87493">MIRKKYGNILDRIGNTPLVPIRRLRSNPRVQIYGKIEAANPGGSVKDRIALSMIEAAEESGKLTREKVIIEASSGNTGIGLALVSAVKGYRCLIAMSEAASVERRKIMRAFGAEILLTSAEKGTDGAIEAVYELARKYPDKYYLTDQFNNPANWQAHYYGTAPEIWRDTEGKVTHVVAGMGTTGTLMGMARFFIDKELPVKVVGVEPLPGHRLQGLKNMKESYPPGIFDKKLLAEIINAPDEEAFELTRRLAREEGIFVGMSSGAALYGALELAKRLDEGVIVVIFPDGGERYLSTPLWDFEDLPKQGPFFTNTLSRKTEAFKPLREGQVGIYTCGPTVHRRPHLGLYRRMITADLLKRYLEYKGYKVTHVVNLTDFDDKTIKASFEKGIPLKELTQQVSQEFFEDLEVLSISKASLYPRASEHIEDMIALTRRLLDKGFAYVRHGSVYFDVSKLKDYGLLSKADLSKLKTGATVDLEEYEKDDPLDFTLFKRASLQELKEGLYVETEWGKVRPGWHIQCAAMSLKYLGEEFDIHTSGTDLIFPHHEDEIAIAYALTGKIPARFWLHSALVSRKGKKMSFSVGNAVTIPELLAKGYSGREIRYFLLRTHYRKPLDFSYKALDEAAKALKGLDLFMVFLAREPSGQTDFPVVQTVENFLERFEESLDDDLNISKALGALFEFTNRLEPVLSREGLDEEDTLKVKEALEKVNQVLAIIRPARIAESPEVKKILKHREEARKKGLFEEADRLREELVKQGFWIIDTPRGPIAAAFDHES</sequence>
<dbReference type="InterPro" id="IPR024909">
    <property type="entry name" value="Cys-tRNA/MSH_ligase"/>
</dbReference>
<dbReference type="GO" id="GO:0006535">
    <property type="term" value="P:cysteine biosynthetic process from serine"/>
    <property type="evidence" value="ECO:0007669"/>
    <property type="project" value="InterPro"/>
</dbReference>
<comment type="pathway">
    <text evidence="3">Amino-acid biosynthesis; L-cysteine biosynthesis; L-cysteine from L-serine: step 2/2.</text>
</comment>
<dbReference type="Gene3D" id="3.40.50.620">
    <property type="entry name" value="HUPs"/>
    <property type="match status" value="1"/>
</dbReference>
<dbReference type="EC" id="6.1.1.16" evidence="19"/>
<evidence type="ECO:0000256" key="9">
    <source>
        <dbReference type="ARBA" id="ARBA00022679"/>
    </source>
</evidence>
<keyword evidence="17" id="KW-0198">Cysteine biosynthesis</keyword>
<evidence type="ECO:0000256" key="17">
    <source>
        <dbReference type="ARBA" id="ARBA00023192"/>
    </source>
</evidence>
<keyword evidence="15 19" id="KW-0648">Protein biosynthesis</keyword>
<dbReference type="GO" id="GO:0008270">
    <property type="term" value="F:zinc ion binding"/>
    <property type="evidence" value="ECO:0007669"/>
    <property type="project" value="UniProtKB-UniRule"/>
</dbReference>
<feature type="binding site" evidence="19">
    <location>
        <position position="545"/>
    </location>
    <ligand>
        <name>Zn(2+)</name>
        <dbReference type="ChEBI" id="CHEBI:29105"/>
    </ligand>
</feature>
<keyword evidence="17" id="KW-0028">Amino-acid biosynthesis</keyword>
<dbReference type="EMBL" id="LSFI01000030">
    <property type="protein sequence ID" value="OAG27408.1"/>
    <property type="molecule type" value="Genomic_DNA"/>
</dbReference>
<dbReference type="GO" id="GO:0006423">
    <property type="term" value="P:cysteinyl-tRNA aminoacylation"/>
    <property type="evidence" value="ECO:0007669"/>
    <property type="project" value="UniProtKB-UniRule"/>
</dbReference>
<keyword evidence="13 19" id="KW-0067">ATP-binding</keyword>
<comment type="subunit">
    <text evidence="6 19">Monomer.</text>
</comment>
<comment type="catalytic activity">
    <reaction evidence="19">
        <text>tRNA(Cys) + L-cysteine + ATP = L-cysteinyl-tRNA(Cys) + AMP + diphosphate</text>
        <dbReference type="Rhea" id="RHEA:17773"/>
        <dbReference type="Rhea" id="RHEA-COMP:9661"/>
        <dbReference type="Rhea" id="RHEA-COMP:9679"/>
        <dbReference type="ChEBI" id="CHEBI:30616"/>
        <dbReference type="ChEBI" id="CHEBI:33019"/>
        <dbReference type="ChEBI" id="CHEBI:35235"/>
        <dbReference type="ChEBI" id="CHEBI:78442"/>
        <dbReference type="ChEBI" id="CHEBI:78517"/>
        <dbReference type="ChEBI" id="CHEBI:456215"/>
        <dbReference type="EC" id="6.1.1.16"/>
    </reaction>
</comment>
<name>A0A177E6K0_9BACT</name>
<keyword evidence="8 19" id="KW-0436">Ligase</keyword>
<dbReference type="Gene3D" id="3.40.50.1100">
    <property type="match status" value="2"/>
</dbReference>
<evidence type="ECO:0000256" key="8">
    <source>
        <dbReference type="ARBA" id="ARBA00022598"/>
    </source>
</evidence>
<dbReference type="InterPro" id="IPR032678">
    <property type="entry name" value="tRNA-synt_1_cat_dom"/>
</dbReference>
<feature type="binding site" evidence="20">
    <location>
        <begin position="181"/>
        <end position="185"/>
    </location>
    <ligand>
        <name>pyridoxal 5'-phosphate</name>
        <dbReference type="ChEBI" id="CHEBI:597326"/>
    </ligand>
</feature>
<keyword evidence="7 19" id="KW-0963">Cytoplasm</keyword>
<dbReference type="SUPFAM" id="SSF53686">
    <property type="entry name" value="Tryptophan synthase beta subunit-like PLP-dependent enzymes"/>
    <property type="match status" value="1"/>
</dbReference>
<evidence type="ECO:0000256" key="10">
    <source>
        <dbReference type="ARBA" id="ARBA00022723"/>
    </source>
</evidence>
<organism evidence="23 24">
    <name type="scientific">Thermodesulfatator autotrophicus</name>
    <dbReference type="NCBI Taxonomy" id="1795632"/>
    <lineage>
        <taxon>Bacteria</taxon>
        <taxon>Pseudomonadati</taxon>
        <taxon>Thermodesulfobacteriota</taxon>
        <taxon>Thermodesulfobacteria</taxon>
        <taxon>Thermodesulfobacteriales</taxon>
        <taxon>Thermodesulfatatoraceae</taxon>
        <taxon>Thermodesulfatator</taxon>
    </lineage>
</organism>
<evidence type="ECO:0000256" key="2">
    <source>
        <dbReference type="ARBA" id="ARBA00004496"/>
    </source>
</evidence>
<dbReference type="InterPro" id="IPR005856">
    <property type="entry name" value="Cys_synth"/>
</dbReference>
<feature type="binding site" evidence="19">
    <location>
        <position position="549"/>
    </location>
    <ligand>
        <name>Zn(2+)</name>
        <dbReference type="ChEBI" id="CHEBI:29105"/>
    </ligand>
</feature>
<evidence type="ECO:0000256" key="21">
    <source>
        <dbReference type="PIRSR" id="PIRSR605856-51"/>
    </source>
</evidence>
<comment type="catalytic activity">
    <reaction evidence="18">
        <text>O-acetyl-L-serine + hydrogen sulfide = L-cysteine + acetate</text>
        <dbReference type="Rhea" id="RHEA:14829"/>
        <dbReference type="ChEBI" id="CHEBI:29919"/>
        <dbReference type="ChEBI" id="CHEBI:30089"/>
        <dbReference type="ChEBI" id="CHEBI:35235"/>
        <dbReference type="ChEBI" id="CHEBI:58340"/>
        <dbReference type="EC" id="2.5.1.47"/>
    </reaction>
</comment>
<dbReference type="NCBIfam" id="TIGR01136">
    <property type="entry name" value="cysKM"/>
    <property type="match status" value="1"/>
</dbReference>
<dbReference type="InterPro" id="IPR036052">
    <property type="entry name" value="TrpB-like_PALP_sf"/>
</dbReference>
<keyword evidence="16 19" id="KW-0030">Aminoacyl-tRNA synthetase</keyword>
<dbReference type="RefSeq" id="WP_068542335.1">
    <property type="nucleotide sequence ID" value="NZ_LSFI01000030.1"/>
</dbReference>
<dbReference type="GO" id="GO:0004817">
    <property type="term" value="F:cysteine-tRNA ligase activity"/>
    <property type="evidence" value="ECO:0007669"/>
    <property type="project" value="UniProtKB-UniRule"/>
</dbReference>
<dbReference type="InterPro" id="IPR001216">
    <property type="entry name" value="P-phosphate_BS"/>
</dbReference>
<evidence type="ECO:0000256" key="13">
    <source>
        <dbReference type="ARBA" id="ARBA00022840"/>
    </source>
</evidence>
<dbReference type="PROSITE" id="PS00901">
    <property type="entry name" value="CYS_SYNTHASE"/>
    <property type="match status" value="1"/>
</dbReference>
<evidence type="ECO:0000256" key="5">
    <source>
        <dbReference type="ARBA" id="ARBA00007103"/>
    </source>
</evidence>
<keyword evidence="10 19" id="KW-0479">Metal-binding</keyword>
<dbReference type="STRING" id="1795632.TH606_06985"/>
<comment type="cofactor">
    <cofactor evidence="19">
        <name>Zn(2+)</name>
        <dbReference type="ChEBI" id="CHEBI:29105"/>
    </cofactor>
    <text evidence="19">Binds 1 zinc ion per subunit.</text>
</comment>
<evidence type="ECO:0000256" key="4">
    <source>
        <dbReference type="ARBA" id="ARBA00005594"/>
    </source>
</evidence>
<keyword evidence="9" id="KW-0808">Transferase</keyword>
<comment type="cofactor">
    <cofactor evidence="1 20">
        <name>pyridoxal 5'-phosphate</name>
        <dbReference type="ChEBI" id="CHEBI:597326"/>
    </cofactor>
</comment>
<dbReference type="InterPro" id="IPR009080">
    <property type="entry name" value="tRNAsynth_Ia_anticodon-bd"/>
</dbReference>
<dbReference type="Proteomes" id="UP000076964">
    <property type="component" value="Unassembled WGS sequence"/>
</dbReference>
<dbReference type="InterPro" id="IPR015273">
    <property type="entry name" value="Cys-tRNA-synt_Ia_DALR"/>
</dbReference>
<feature type="modified residue" description="N6-(pyridoxal phosphate)lysine" evidence="21">
    <location>
        <position position="46"/>
    </location>
</feature>
<dbReference type="Pfam" id="PF01406">
    <property type="entry name" value="tRNA-synt_1e"/>
    <property type="match status" value="1"/>
</dbReference>
<proteinExistence type="inferred from homology"/>
<evidence type="ECO:0000256" key="7">
    <source>
        <dbReference type="ARBA" id="ARBA00022490"/>
    </source>
</evidence>
<feature type="domain" description="Cysteinyl-tRNA synthetase class Ia DALR" evidence="22">
    <location>
        <begin position="660"/>
        <end position="721"/>
    </location>
</feature>
<dbReference type="GO" id="GO:0005524">
    <property type="term" value="F:ATP binding"/>
    <property type="evidence" value="ECO:0007669"/>
    <property type="project" value="UniProtKB-UniRule"/>
</dbReference>
<evidence type="ECO:0000256" key="3">
    <source>
        <dbReference type="ARBA" id="ARBA00004962"/>
    </source>
</evidence>
<dbReference type="InterPro" id="IPR001926">
    <property type="entry name" value="TrpB-like_PALP"/>
</dbReference>
<dbReference type="PRINTS" id="PR00983">
    <property type="entry name" value="TRNASYNTHCYS"/>
</dbReference>
<evidence type="ECO:0000256" key="16">
    <source>
        <dbReference type="ARBA" id="ARBA00023146"/>
    </source>
</evidence>
<keyword evidence="11 19" id="KW-0547">Nucleotide-binding</keyword>
<dbReference type="Pfam" id="PF00291">
    <property type="entry name" value="PALP"/>
    <property type="match status" value="1"/>
</dbReference>
<gene>
    <name evidence="19" type="primary">cysS</name>
    <name evidence="23" type="ORF">TH606_06985</name>
</gene>
<evidence type="ECO:0000256" key="18">
    <source>
        <dbReference type="ARBA" id="ARBA00047931"/>
    </source>
</evidence>
<feature type="binding site" evidence="19">
    <location>
        <position position="520"/>
    </location>
    <ligand>
        <name>Zn(2+)</name>
        <dbReference type="ChEBI" id="CHEBI:29105"/>
    </ligand>
</feature>
<accession>A0A177E6K0</accession>
<comment type="similarity">
    <text evidence="4 19">Belongs to the class-I aminoacyl-tRNA synthetase family.</text>
</comment>
<evidence type="ECO:0000256" key="14">
    <source>
        <dbReference type="ARBA" id="ARBA00022898"/>
    </source>
</evidence>
<evidence type="ECO:0000256" key="15">
    <source>
        <dbReference type="ARBA" id="ARBA00022917"/>
    </source>
</evidence>
<dbReference type="PANTHER" id="PTHR10890">
    <property type="entry name" value="CYSTEINYL-TRNA SYNTHETASE"/>
    <property type="match status" value="1"/>
</dbReference>
<evidence type="ECO:0000256" key="1">
    <source>
        <dbReference type="ARBA" id="ARBA00001933"/>
    </source>
</evidence>
<dbReference type="HAMAP" id="MF_00041">
    <property type="entry name" value="Cys_tRNA_synth"/>
    <property type="match status" value="1"/>
</dbReference>
<evidence type="ECO:0000256" key="6">
    <source>
        <dbReference type="ARBA" id="ARBA00011245"/>
    </source>
</evidence>
<protein>
    <recommendedName>
        <fullName evidence="19">Cysteine--tRNA ligase</fullName>
        <ecNumber evidence="19">6.1.1.16</ecNumber>
    </recommendedName>
    <alternativeName>
        <fullName evidence="19">Cysteinyl-tRNA synthetase</fullName>
        <shortName evidence="19">CysRS</shortName>
    </alternativeName>
</protein>
<reference evidence="23 24" key="1">
    <citation type="submission" date="2016-02" db="EMBL/GenBank/DDBJ databases">
        <title>Draft genome sequence of Thermodesulfatator sp. S606.</title>
        <authorList>
            <person name="Lai Q."/>
            <person name="Cao J."/>
            <person name="Dupont S."/>
            <person name="Shao Z."/>
            <person name="Jebbar M."/>
            <person name="Alain K."/>
        </authorList>
    </citation>
    <scope>NUCLEOTIDE SEQUENCE [LARGE SCALE GENOMIC DNA]</scope>
    <source>
        <strain evidence="23 24">S606</strain>
    </source>
</reference>
<dbReference type="Gene3D" id="1.20.120.1910">
    <property type="entry name" value="Cysteine-tRNA ligase, C-terminal anti-codon recognition domain"/>
    <property type="match status" value="1"/>
</dbReference>
<dbReference type="AlphaFoldDB" id="A0A177E6K0"/>
<dbReference type="SMART" id="SM00840">
    <property type="entry name" value="DALR_2"/>
    <property type="match status" value="1"/>
</dbReference>
<evidence type="ECO:0000256" key="19">
    <source>
        <dbReference type="HAMAP-Rule" id="MF_00041"/>
    </source>
</evidence>
<dbReference type="Pfam" id="PF09190">
    <property type="entry name" value="DALR_2"/>
    <property type="match status" value="1"/>
</dbReference>
<comment type="caution">
    <text evidence="19">Lacks conserved residue(s) required for the propagation of feature annotation.</text>
</comment>